<keyword evidence="8 14" id="KW-0812">Transmembrane</keyword>
<evidence type="ECO:0000256" key="1">
    <source>
        <dbReference type="ARBA" id="ARBA00000085"/>
    </source>
</evidence>
<keyword evidence="7" id="KW-0808">Transferase</keyword>
<dbReference type="PROSITE" id="PS51257">
    <property type="entry name" value="PROKAR_LIPOPROTEIN"/>
    <property type="match status" value="1"/>
</dbReference>
<dbReference type="Pfam" id="PF11808">
    <property type="entry name" value="PhoR"/>
    <property type="match status" value="1"/>
</dbReference>
<dbReference type="SUPFAM" id="SSF55874">
    <property type="entry name" value="ATPase domain of HSP90 chaperone/DNA topoisomerase II/histidine kinase"/>
    <property type="match status" value="1"/>
</dbReference>
<keyword evidence="4" id="KW-0813">Transport</keyword>
<keyword evidence="17" id="KW-1185">Reference proteome</keyword>
<keyword evidence="14" id="KW-0472">Membrane</keyword>
<dbReference type="EC" id="2.7.13.3" evidence="3"/>
<dbReference type="PANTHER" id="PTHR45453">
    <property type="entry name" value="PHOSPHATE REGULON SENSOR PROTEIN PHOR"/>
    <property type="match status" value="1"/>
</dbReference>
<evidence type="ECO:0000256" key="12">
    <source>
        <dbReference type="ARBA" id="ARBA00022989"/>
    </source>
</evidence>
<feature type="transmembrane region" description="Helical" evidence="14">
    <location>
        <begin position="12"/>
        <end position="29"/>
    </location>
</feature>
<keyword evidence="5" id="KW-1003">Cell membrane</keyword>
<keyword evidence="11" id="KW-0067">ATP-binding</keyword>
<proteinExistence type="predicted"/>
<protein>
    <recommendedName>
        <fullName evidence="3">histidine kinase</fullName>
        <ecNumber evidence="3">2.7.13.3</ecNumber>
    </recommendedName>
</protein>
<dbReference type="InterPro" id="IPR003661">
    <property type="entry name" value="HisK_dim/P_dom"/>
</dbReference>
<comment type="subcellular location">
    <subcellularLocation>
        <location evidence="2">Cell membrane</location>
    </subcellularLocation>
</comment>
<dbReference type="Gene3D" id="3.30.565.10">
    <property type="entry name" value="Histidine kinase-like ATPase, C-terminal domain"/>
    <property type="match status" value="1"/>
</dbReference>
<dbReference type="InterPro" id="IPR036097">
    <property type="entry name" value="HisK_dim/P_sf"/>
</dbReference>
<accession>A0ABX8WS98</accession>
<gene>
    <name evidence="16" type="primary">phoR</name>
    <name evidence="16" type="ORF">H8L67_04275</name>
</gene>
<evidence type="ECO:0000256" key="4">
    <source>
        <dbReference type="ARBA" id="ARBA00022448"/>
    </source>
</evidence>
<evidence type="ECO:0000313" key="16">
    <source>
        <dbReference type="EMBL" id="QYR53711.1"/>
    </source>
</evidence>
<keyword evidence="9" id="KW-0547">Nucleotide-binding</keyword>
<dbReference type="SUPFAM" id="SSF47384">
    <property type="entry name" value="Homodimeric domain of signal transducing histidine kinase"/>
    <property type="match status" value="1"/>
</dbReference>
<evidence type="ECO:0000256" key="9">
    <source>
        <dbReference type="ARBA" id="ARBA00022741"/>
    </source>
</evidence>
<dbReference type="PANTHER" id="PTHR45453:SF1">
    <property type="entry name" value="PHOSPHATE REGULON SENSOR PROTEIN PHOR"/>
    <property type="match status" value="1"/>
</dbReference>
<reference evidence="16 17" key="1">
    <citation type="submission" date="2021-08" db="EMBL/GenBank/DDBJ databases">
        <title>Lysobacter sp. strain CJ11 Genome sequencing and assembly.</title>
        <authorList>
            <person name="Kim I."/>
        </authorList>
    </citation>
    <scope>NUCLEOTIDE SEQUENCE [LARGE SCALE GENOMIC DNA]</scope>
    <source>
        <strain evidence="16 17">CJ11</strain>
    </source>
</reference>
<dbReference type="PROSITE" id="PS50109">
    <property type="entry name" value="HIS_KIN"/>
    <property type="match status" value="1"/>
</dbReference>
<dbReference type="Pfam" id="PF02518">
    <property type="entry name" value="HATPase_c"/>
    <property type="match status" value="1"/>
</dbReference>
<evidence type="ECO:0000256" key="3">
    <source>
        <dbReference type="ARBA" id="ARBA00012438"/>
    </source>
</evidence>
<evidence type="ECO:0000256" key="10">
    <source>
        <dbReference type="ARBA" id="ARBA00022777"/>
    </source>
</evidence>
<evidence type="ECO:0000256" key="14">
    <source>
        <dbReference type="SAM" id="Phobius"/>
    </source>
</evidence>
<dbReference type="InterPro" id="IPR003594">
    <property type="entry name" value="HATPase_dom"/>
</dbReference>
<keyword evidence="6" id="KW-0597">Phosphoprotein</keyword>
<evidence type="ECO:0000256" key="5">
    <source>
        <dbReference type="ARBA" id="ARBA00022475"/>
    </source>
</evidence>
<sequence>MSPEIRSAWMKTLLPLAFAIACALLIGMLTGHIWMMLAIAALGVVAWHYWQLRAILHHLNARAITRAPVGGGVWNELLRLLARHHQEVRSRKKRLVSMLRAYGKAGAALPDAVVIISRKRNEIEWFNQAATELLGLVYPRDIGSSLEAHLRYLSVPDWLDVNQNPEPLLDEISPVNSSVHLAMKIIPYADDARILIARDVSKLMHLEQMRQDFVANVSHELRTPLTVLHGYLDMLDGEDDPESARMFAEMRQQSQRMNQLVEDLLTLSRLEAQEHSDEDVVSMPFMLAALRREAEALSRGRHKIRVVDNAEVDLWGSNKELHSAFSNLVSNAVRYTPVGGEIDIEFNRDGEGVALSVIDSGYGIPEAQIPRITERFYRVSNSRSRESGGTGLGLSIVKHVLNHHDATLEIESDVGKGSRFTCHLNANRVVPRQVHTISPV</sequence>
<keyword evidence="13" id="KW-0902">Two-component regulatory system</keyword>
<dbReference type="InterPro" id="IPR014310">
    <property type="entry name" value="Sig_transdc_His_kinase_PhoR"/>
</dbReference>
<dbReference type="Proteomes" id="UP000824755">
    <property type="component" value="Chromosome"/>
</dbReference>
<dbReference type="CDD" id="cd00082">
    <property type="entry name" value="HisKA"/>
    <property type="match status" value="1"/>
</dbReference>
<evidence type="ECO:0000256" key="8">
    <source>
        <dbReference type="ARBA" id="ARBA00022692"/>
    </source>
</evidence>
<feature type="domain" description="Histidine kinase" evidence="15">
    <location>
        <begin position="216"/>
        <end position="428"/>
    </location>
</feature>
<organism evidence="16 17">
    <name type="scientific">Lysobacter soyae</name>
    <dbReference type="NCBI Taxonomy" id="2764185"/>
    <lineage>
        <taxon>Bacteria</taxon>
        <taxon>Pseudomonadati</taxon>
        <taxon>Pseudomonadota</taxon>
        <taxon>Gammaproteobacteria</taxon>
        <taxon>Lysobacterales</taxon>
        <taxon>Lysobacteraceae</taxon>
        <taxon>Lysobacter</taxon>
    </lineage>
</organism>
<dbReference type="SMART" id="SM00387">
    <property type="entry name" value="HATPase_c"/>
    <property type="match status" value="1"/>
</dbReference>
<dbReference type="EMBL" id="CP080544">
    <property type="protein sequence ID" value="QYR53711.1"/>
    <property type="molecule type" value="Genomic_DNA"/>
</dbReference>
<name>A0ABX8WS98_9GAMM</name>
<evidence type="ECO:0000256" key="2">
    <source>
        <dbReference type="ARBA" id="ARBA00004236"/>
    </source>
</evidence>
<dbReference type="Pfam" id="PF00512">
    <property type="entry name" value="HisKA"/>
    <property type="match status" value="1"/>
</dbReference>
<comment type="catalytic activity">
    <reaction evidence="1">
        <text>ATP + protein L-histidine = ADP + protein N-phospho-L-histidine.</text>
        <dbReference type="EC" id="2.7.13.3"/>
    </reaction>
</comment>
<evidence type="ECO:0000313" key="17">
    <source>
        <dbReference type="Proteomes" id="UP000824755"/>
    </source>
</evidence>
<dbReference type="InterPro" id="IPR005467">
    <property type="entry name" value="His_kinase_dom"/>
</dbReference>
<keyword evidence="12 14" id="KW-1133">Transmembrane helix</keyword>
<evidence type="ECO:0000256" key="7">
    <source>
        <dbReference type="ARBA" id="ARBA00022679"/>
    </source>
</evidence>
<evidence type="ECO:0000259" key="15">
    <source>
        <dbReference type="PROSITE" id="PS50109"/>
    </source>
</evidence>
<evidence type="ECO:0000256" key="13">
    <source>
        <dbReference type="ARBA" id="ARBA00023012"/>
    </source>
</evidence>
<dbReference type="Gene3D" id="1.10.287.130">
    <property type="match status" value="1"/>
</dbReference>
<dbReference type="PRINTS" id="PR00344">
    <property type="entry name" value="BCTRLSENSOR"/>
</dbReference>
<evidence type="ECO:0000256" key="11">
    <source>
        <dbReference type="ARBA" id="ARBA00022840"/>
    </source>
</evidence>
<dbReference type="InterPro" id="IPR036890">
    <property type="entry name" value="HATPase_C_sf"/>
</dbReference>
<dbReference type="GO" id="GO:0016301">
    <property type="term" value="F:kinase activity"/>
    <property type="evidence" value="ECO:0007669"/>
    <property type="project" value="UniProtKB-KW"/>
</dbReference>
<dbReference type="InterPro" id="IPR004358">
    <property type="entry name" value="Sig_transdc_His_kin-like_C"/>
</dbReference>
<evidence type="ECO:0000256" key="6">
    <source>
        <dbReference type="ARBA" id="ARBA00022553"/>
    </source>
</evidence>
<keyword evidence="10 16" id="KW-0418">Kinase</keyword>
<dbReference type="SMART" id="SM00388">
    <property type="entry name" value="HisKA"/>
    <property type="match status" value="1"/>
</dbReference>
<dbReference type="NCBIfam" id="TIGR02966">
    <property type="entry name" value="phoR_proteo"/>
    <property type="match status" value="1"/>
</dbReference>
<dbReference type="InterPro" id="IPR021766">
    <property type="entry name" value="PhoR_N"/>
</dbReference>
<dbReference type="InterPro" id="IPR050351">
    <property type="entry name" value="BphY/WalK/GraS-like"/>
</dbReference>
<dbReference type="RefSeq" id="WP_220380518.1">
    <property type="nucleotide sequence ID" value="NZ_CP080544.1"/>
</dbReference>